<keyword evidence="3" id="KW-1133">Transmembrane helix</keyword>
<dbReference type="InterPro" id="IPR043128">
    <property type="entry name" value="Rev_trsase/Diguanyl_cyclase"/>
</dbReference>
<protein>
    <recommendedName>
        <fullName evidence="1">diguanylate cyclase</fullName>
        <ecNumber evidence="1">2.7.7.65</ecNumber>
    </recommendedName>
</protein>
<keyword evidence="3" id="KW-0472">Membrane</keyword>
<keyword evidence="3" id="KW-0812">Transmembrane</keyword>
<dbReference type="FunFam" id="3.30.70.270:FF:000001">
    <property type="entry name" value="Diguanylate cyclase domain protein"/>
    <property type="match status" value="1"/>
</dbReference>
<keyword evidence="6" id="KW-1185">Reference proteome</keyword>
<feature type="domain" description="GGDEF" evidence="4">
    <location>
        <begin position="243"/>
        <end position="375"/>
    </location>
</feature>
<dbReference type="CDD" id="cd01949">
    <property type="entry name" value="GGDEF"/>
    <property type="match status" value="1"/>
</dbReference>
<feature type="transmembrane region" description="Helical" evidence="3">
    <location>
        <begin position="144"/>
        <end position="168"/>
    </location>
</feature>
<dbReference type="SUPFAM" id="SSF55073">
    <property type="entry name" value="Nucleotide cyclase"/>
    <property type="match status" value="1"/>
</dbReference>
<dbReference type="Gene3D" id="3.30.70.270">
    <property type="match status" value="1"/>
</dbReference>
<dbReference type="NCBIfam" id="TIGR00254">
    <property type="entry name" value="GGDEF"/>
    <property type="match status" value="1"/>
</dbReference>
<comment type="catalytic activity">
    <reaction evidence="2">
        <text>2 GTP = 3',3'-c-di-GMP + 2 diphosphate</text>
        <dbReference type="Rhea" id="RHEA:24898"/>
        <dbReference type="ChEBI" id="CHEBI:33019"/>
        <dbReference type="ChEBI" id="CHEBI:37565"/>
        <dbReference type="ChEBI" id="CHEBI:58805"/>
        <dbReference type="EC" id="2.7.7.65"/>
    </reaction>
</comment>
<feature type="transmembrane region" description="Helical" evidence="3">
    <location>
        <begin position="29"/>
        <end position="48"/>
    </location>
</feature>
<dbReference type="SMART" id="SM00267">
    <property type="entry name" value="GGDEF"/>
    <property type="match status" value="1"/>
</dbReference>
<evidence type="ECO:0000256" key="2">
    <source>
        <dbReference type="ARBA" id="ARBA00034247"/>
    </source>
</evidence>
<dbReference type="OrthoDB" id="9812260at2"/>
<dbReference type="Pfam" id="PF00990">
    <property type="entry name" value="GGDEF"/>
    <property type="match status" value="1"/>
</dbReference>
<proteinExistence type="predicted"/>
<dbReference type="AlphaFoldDB" id="A0A316BZX0"/>
<dbReference type="PROSITE" id="PS50887">
    <property type="entry name" value="GGDEF"/>
    <property type="match status" value="1"/>
</dbReference>
<evidence type="ECO:0000313" key="6">
    <source>
        <dbReference type="Proteomes" id="UP000245396"/>
    </source>
</evidence>
<sequence>MKFVPPALLLLFSLSFAGAWALERVRRYLLFFAGAYLCIGLAALGQIAFWPRDIGHNTMISATLYCLGVLLLGEGVLRRSGHRIALPVPAVIIGFIVAGIFYFFYIDRSLVIRVYILNFGLAALLLAIAWQARFLRHGQVTDRALFWLIMVVGLHFFPRTILTMSVFTDGDPTAFGATTFWTWVQITLSLIGAATALGLMSITAVDVVTALRGERDSDPLTGLLNRRGLELRNRDQRKAQDRSVSSIVACDIDNFKIINDTYGHAVGDEVLEGFSRIIRNLSRADDIVARIGGEEFVVVLKGTPPMRAYQFAERLRQDIQRAVFPGLPQQHTVTCSFGVVEFRAGADLWATVERADEYLYAAKKAGRNRTFMEEVQTVDAV</sequence>
<evidence type="ECO:0000256" key="3">
    <source>
        <dbReference type="SAM" id="Phobius"/>
    </source>
</evidence>
<accession>A0A316BZX0</accession>
<evidence type="ECO:0000256" key="1">
    <source>
        <dbReference type="ARBA" id="ARBA00012528"/>
    </source>
</evidence>
<feature type="transmembrane region" description="Helical" evidence="3">
    <location>
        <begin position="180"/>
        <end position="205"/>
    </location>
</feature>
<dbReference type="GO" id="GO:0052621">
    <property type="term" value="F:diguanylate cyclase activity"/>
    <property type="evidence" value="ECO:0007669"/>
    <property type="project" value="UniProtKB-EC"/>
</dbReference>
<feature type="transmembrane region" description="Helical" evidence="3">
    <location>
        <begin position="6"/>
        <end position="22"/>
    </location>
</feature>
<dbReference type="Proteomes" id="UP000245396">
    <property type="component" value="Unassembled WGS sequence"/>
</dbReference>
<feature type="transmembrane region" description="Helical" evidence="3">
    <location>
        <begin position="54"/>
        <end position="72"/>
    </location>
</feature>
<evidence type="ECO:0000259" key="4">
    <source>
        <dbReference type="PROSITE" id="PS50887"/>
    </source>
</evidence>
<dbReference type="EMBL" id="QGGG01000011">
    <property type="protein sequence ID" value="PWJ80884.1"/>
    <property type="molecule type" value="Genomic_DNA"/>
</dbReference>
<dbReference type="STRING" id="1192868.GCA_000304395_03136"/>
<dbReference type="InterPro" id="IPR050469">
    <property type="entry name" value="Diguanylate_Cyclase"/>
</dbReference>
<feature type="transmembrane region" description="Helical" evidence="3">
    <location>
        <begin position="84"/>
        <end position="106"/>
    </location>
</feature>
<dbReference type="InterPro" id="IPR000160">
    <property type="entry name" value="GGDEF_dom"/>
</dbReference>
<dbReference type="PANTHER" id="PTHR45138:SF9">
    <property type="entry name" value="DIGUANYLATE CYCLASE DGCM-RELATED"/>
    <property type="match status" value="1"/>
</dbReference>
<reference evidence="5 6" key="1">
    <citation type="submission" date="2018-05" db="EMBL/GenBank/DDBJ databases">
        <title>Genomic Encyclopedia of Type Strains, Phase IV (KMG-IV): sequencing the most valuable type-strain genomes for metagenomic binning, comparative biology and taxonomic classification.</title>
        <authorList>
            <person name="Goeker M."/>
        </authorList>
    </citation>
    <scope>NUCLEOTIDE SEQUENCE [LARGE SCALE GENOMIC DNA]</scope>
    <source>
        <strain evidence="5 6">DSM 6986</strain>
    </source>
</reference>
<dbReference type="RefSeq" id="WP_146201504.1">
    <property type="nucleotide sequence ID" value="NZ_QGGG01000011.1"/>
</dbReference>
<dbReference type="InterPro" id="IPR029787">
    <property type="entry name" value="Nucleotide_cyclase"/>
</dbReference>
<feature type="transmembrane region" description="Helical" evidence="3">
    <location>
        <begin position="112"/>
        <end position="132"/>
    </location>
</feature>
<dbReference type="PANTHER" id="PTHR45138">
    <property type="entry name" value="REGULATORY COMPONENTS OF SENSORY TRANSDUCTION SYSTEM"/>
    <property type="match status" value="1"/>
</dbReference>
<gene>
    <name evidence="5" type="ORF">C7441_1114</name>
</gene>
<dbReference type="EC" id="2.7.7.65" evidence="1"/>
<comment type="caution">
    <text evidence="5">The sequence shown here is derived from an EMBL/GenBank/DDBJ whole genome shotgun (WGS) entry which is preliminary data.</text>
</comment>
<evidence type="ECO:0000313" key="5">
    <source>
        <dbReference type="EMBL" id="PWJ80884.1"/>
    </source>
</evidence>
<name>A0A316BZX0_PSESE</name>
<organism evidence="5 6">
    <name type="scientific">Pseudaminobacter salicylatoxidans</name>
    <dbReference type="NCBI Taxonomy" id="93369"/>
    <lineage>
        <taxon>Bacteria</taxon>
        <taxon>Pseudomonadati</taxon>
        <taxon>Pseudomonadota</taxon>
        <taxon>Alphaproteobacteria</taxon>
        <taxon>Hyphomicrobiales</taxon>
        <taxon>Phyllobacteriaceae</taxon>
        <taxon>Pseudaminobacter</taxon>
    </lineage>
</organism>